<accession>J4GVA1</accession>
<protein>
    <recommendedName>
        <fullName evidence="2">F-box domain-containing protein</fullName>
    </recommendedName>
</protein>
<proteinExistence type="predicted"/>
<feature type="region of interest" description="Disordered" evidence="1">
    <location>
        <begin position="586"/>
        <end position="622"/>
    </location>
</feature>
<dbReference type="GO" id="GO:0000145">
    <property type="term" value="C:exocyst"/>
    <property type="evidence" value="ECO:0007669"/>
    <property type="project" value="TreeGrafter"/>
</dbReference>
<dbReference type="GeneID" id="24100286"/>
<dbReference type="OrthoDB" id="5554140at2759"/>
<dbReference type="AlphaFoldDB" id="J4GVA1"/>
<dbReference type="HOGENOM" id="CLU_003875_1_0_1"/>
<reference evidence="3 4" key="1">
    <citation type="journal article" date="2012" name="Appl. Environ. Microbiol.">
        <title>Short-read sequencing for genomic analysis of the brown rot fungus Fibroporia radiculosa.</title>
        <authorList>
            <person name="Tang J.D."/>
            <person name="Perkins A.D."/>
            <person name="Sonstegard T.S."/>
            <person name="Schroeder S.G."/>
            <person name="Burgess S.C."/>
            <person name="Diehl S.V."/>
        </authorList>
    </citation>
    <scope>NUCLEOTIDE SEQUENCE [LARGE SCALE GENOMIC DNA]</scope>
    <source>
        <strain evidence="3 4">TFFH 294</strain>
    </source>
</reference>
<dbReference type="PROSITE" id="PS50181">
    <property type="entry name" value="FBOX"/>
    <property type="match status" value="1"/>
</dbReference>
<dbReference type="Proteomes" id="UP000006352">
    <property type="component" value="Unassembled WGS sequence"/>
</dbReference>
<dbReference type="RefSeq" id="XP_012184658.1">
    <property type="nucleotide sequence ID" value="XM_012329268.1"/>
</dbReference>
<keyword evidence="4" id="KW-1185">Reference proteome</keyword>
<dbReference type="SUPFAM" id="SSF81383">
    <property type="entry name" value="F-box domain"/>
    <property type="match status" value="1"/>
</dbReference>
<dbReference type="InterPro" id="IPR001810">
    <property type="entry name" value="F-box_dom"/>
</dbReference>
<dbReference type="FunCoup" id="J4GVA1">
    <property type="interactions" value="33"/>
</dbReference>
<dbReference type="GO" id="GO:0006887">
    <property type="term" value="P:exocytosis"/>
    <property type="evidence" value="ECO:0007669"/>
    <property type="project" value="TreeGrafter"/>
</dbReference>
<evidence type="ECO:0000259" key="2">
    <source>
        <dbReference type="PROSITE" id="PS50181"/>
    </source>
</evidence>
<dbReference type="GO" id="GO:0006893">
    <property type="term" value="P:Golgi to plasma membrane transport"/>
    <property type="evidence" value="ECO:0007669"/>
    <property type="project" value="TreeGrafter"/>
</dbReference>
<evidence type="ECO:0000313" key="4">
    <source>
        <dbReference type="Proteomes" id="UP000006352"/>
    </source>
</evidence>
<name>J4GVA1_9APHY</name>
<dbReference type="InterPro" id="IPR048627">
    <property type="entry name" value="Sec10_HB"/>
</dbReference>
<dbReference type="STRING" id="599839.J4GVA1"/>
<dbReference type="Pfam" id="PF07393">
    <property type="entry name" value="Sec10_HB"/>
    <property type="match status" value="1"/>
</dbReference>
<dbReference type="InterPro" id="IPR036047">
    <property type="entry name" value="F-box-like_dom_sf"/>
</dbReference>
<evidence type="ECO:0000256" key="1">
    <source>
        <dbReference type="SAM" id="MobiDB-lite"/>
    </source>
</evidence>
<gene>
    <name evidence="3" type="ORF">FIBRA_07591</name>
</gene>
<dbReference type="InterPro" id="IPR009976">
    <property type="entry name" value="Sec10-like"/>
</dbReference>
<dbReference type="PANTHER" id="PTHR12100:SF1">
    <property type="entry name" value="RECYCLIN-1"/>
    <property type="match status" value="1"/>
</dbReference>
<feature type="domain" description="F-box" evidence="2">
    <location>
        <begin position="44"/>
        <end position="90"/>
    </location>
</feature>
<dbReference type="PANTHER" id="PTHR12100">
    <property type="entry name" value="SEC10"/>
    <property type="match status" value="1"/>
</dbReference>
<sequence length="966" mass="108223">MDKFSTLEPVRLYATSGSADAAVGTRLYQRNSQRLPKQPDRAVFQLIGHLPVDVHILILTHLAICDLPAYALTCRALATLVNDARVWEARWNAFRIEEHNLEDVLSSIEEKMKAQNAALQGQAPPTLAVDIVDDDFGEFADVGAQPGELGDFVGVFEGTSITSPRSPVYTAVSLNASHRTPYIRAHRLLKSFVPALSVAPHAVLSALFPVPSPPLRQQAHILRLLSIFLSPRVKPLRKWETLSASLKAAIDRFEDGLLTAFDIADSQGNESDMKEAAEASWDVWDRLKGDTWELGRLWAEKREIFYEQSKWKPLDNFTADGRLFFDAMDSFMSGVIDALREHGPRAIRVFPPKTNVLLTFADRLATDVVGEYISPLLTRAREIGNEIFLKATAASFNEAWRMVNTVVQIAHSRSDSNISRAQAEDVLYRMFEPNMDEYLDEEVEFVKLRFETICQRWESQLSRRTSTGTAAPDHVRFLGSQNPAQVKRTVLASFADVLLLPVAIVPRTFGKAVGAAFTTGSTAAVQGISMLNPQRWGGNGMNGISHSSRGFGRLGVQAEDENEKSWYSQKFSKGGDETIFEIGDLEADSEDGEKNTPSERSFVPSTVSSPAPGDAPVVDTLPASNALTTSPEYQQLDLLLSLDVALELIHADRESLKRAETFSDYPGQYGHRVRDTIEEIFVLLLQTLTDRHIRSGFESATQRMKSYRPAEHEESRSVAPLLQFFELVHIGDTIQSMVQVYFDKELAPHIDRTDFLNSVVREKKRFEDALDDCVAAGLNAGTDALMNQIEHIIVKLTKLREYYPPEDAPMELGPTQGCMEVIQCLKMHCQLLKGSTSKEVLEVFYQEIGIRLIAILQKHLKRQIISLNGGFQVIADLNAYHSFISTLKVSNITAEFSYLKMLGHVFIVEDAKDLAQIVRDVTRYGGAYRPEDVYEFIQRRADWKKIEKTVDKTMYNLSFKDDCTVC</sequence>
<evidence type="ECO:0000313" key="3">
    <source>
        <dbReference type="EMBL" id="CCM05375.1"/>
    </source>
</evidence>
<dbReference type="EMBL" id="HE797189">
    <property type="protein sequence ID" value="CCM05375.1"/>
    <property type="molecule type" value="Genomic_DNA"/>
</dbReference>
<dbReference type="Pfam" id="PF12937">
    <property type="entry name" value="F-box-like"/>
    <property type="match status" value="1"/>
</dbReference>
<dbReference type="InParanoid" id="J4GVA1"/>
<organism evidence="3 4">
    <name type="scientific">Fibroporia radiculosa</name>
    <dbReference type="NCBI Taxonomy" id="599839"/>
    <lineage>
        <taxon>Eukaryota</taxon>
        <taxon>Fungi</taxon>
        <taxon>Dikarya</taxon>
        <taxon>Basidiomycota</taxon>
        <taxon>Agaricomycotina</taxon>
        <taxon>Agaricomycetes</taxon>
        <taxon>Polyporales</taxon>
        <taxon>Fibroporiaceae</taxon>
        <taxon>Fibroporia</taxon>
    </lineage>
</organism>